<feature type="compositionally biased region" description="Pro residues" evidence="1">
    <location>
        <begin position="219"/>
        <end position="241"/>
    </location>
</feature>
<feature type="compositionally biased region" description="Low complexity" evidence="1">
    <location>
        <begin position="242"/>
        <end position="254"/>
    </location>
</feature>
<evidence type="ECO:0000256" key="1">
    <source>
        <dbReference type="SAM" id="MobiDB-lite"/>
    </source>
</evidence>
<sequence length="315" mass="33804">MKVTLSSFIVAIGLSSMTIASPLHRAVRRQEDGHSSSTAPESVYHFGIWPHNHTRPHKPTGSHTGSPTTDTGILTVQTQTSLTQTGPTLVNRDDATTSPSPTTVSDFRPRKFTGFDTHKFTGIPPPSVTWTPQSGSHTRSAHTRPIYSGTYRHIPPPPKPTGPIACALGESDSDDVLFFAKKKHKEATKHASQSHLNRREESEGPWVGETIVIQSTSQPPKPPTTTSSHPPPPPPPPPPPSSSTTTAPTATLTSKAITPPTIESKTPVCPSAGTAGTNNNNIWCLGGQTFYLECDTDHHGDDFGSVNLVPQNWDM</sequence>
<feature type="compositionally biased region" description="Low complexity" evidence="1">
    <location>
        <begin position="74"/>
        <end position="85"/>
    </location>
</feature>
<feature type="region of interest" description="Disordered" evidence="1">
    <location>
        <begin position="47"/>
        <end position="141"/>
    </location>
</feature>
<keyword evidence="2" id="KW-0732">Signal</keyword>
<feature type="chain" id="PRO_5042003547" evidence="2">
    <location>
        <begin position="21"/>
        <end position="315"/>
    </location>
</feature>
<proteinExistence type="predicted"/>
<reference evidence="3" key="2">
    <citation type="submission" date="2023-06" db="EMBL/GenBank/DDBJ databases">
        <authorList>
            <consortium name="Lawrence Berkeley National Laboratory"/>
            <person name="Haridas S."/>
            <person name="Hensen N."/>
            <person name="Bonometti L."/>
            <person name="Westerberg I."/>
            <person name="Brannstrom I.O."/>
            <person name="Guillou S."/>
            <person name="Cros-Aarteil S."/>
            <person name="Calhoun S."/>
            <person name="Kuo A."/>
            <person name="Mondo S."/>
            <person name="Pangilinan J."/>
            <person name="Riley R."/>
            <person name="Labutti K."/>
            <person name="Andreopoulos B."/>
            <person name="Lipzen A."/>
            <person name="Chen C."/>
            <person name="Yanf M."/>
            <person name="Daum C."/>
            <person name="Ng V."/>
            <person name="Clum A."/>
            <person name="Steindorff A."/>
            <person name="Ohm R."/>
            <person name="Martin F."/>
            <person name="Silar P."/>
            <person name="Natvig D."/>
            <person name="Lalanne C."/>
            <person name="Gautier V."/>
            <person name="Ament-Velasquez S.L."/>
            <person name="Kruys A."/>
            <person name="Hutchinson M.I."/>
            <person name="Powell A.J."/>
            <person name="Barry K."/>
            <person name="Miller A.N."/>
            <person name="Grigoriev I.V."/>
            <person name="Debuchy R."/>
            <person name="Gladieux P."/>
            <person name="Thoren M.H."/>
            <person name="Johannesson H."/>
        </authorList>
    </citation>
    <scope>NUCLEOTIDE SEQUENCE</scope>
    <source>
        <strain evidence="3">CBS 560.94</strain>
    </source>
</reference>
<accession>A0AAE0J8D9</accession>
<feature type="region of interest" description="Disordered" evidence="1">
    <location>
        <begin position="215"/>
        <end position="269"/>
    </location>
</feature>
<protein>
    <submittedName>
        <fullName evidence="3">Uncharacterized protein</fullName>
    </submittedName>
</protein>
<keyword evidence="4" id="KW-1185">Reference proteome</keyword>
<feature type="signal peptide" evidence="2">
    <location>
        <begin position="1"/>
        <end position="20"/>
    </location>
</feature>
<dbReference type="Proteomes" id="UP001278500">
    <property type="component" value="Unassembled WGS sequence"/>
</dbReference>
<evidence type="ECO:0000256" key="2">
    <source>
        <dbReference type="SAM" id="SignalP"/>
    </source>
</evidence>
<dbReference type="GeneID" id="87866988"/>
<evidence type="ECO:0000313" key="4">
    <source>
        <dbReference type="Proteomes" id="UP001278500"/>
    </source>
</evidence>
<feature type="compositionally biased region" description="Polar residues" evidence="1">
    <location>
        <begin position="61"/>
        <end position="72"/>
    </location>
</feature>
<feature type="compositionally biased region" description="Polar residues" evidence="1">
    <location>
        <begin position="96"/>
        <end position="105"/>
    </location>
</feature>
<comment type="caution">
    <text evidence="3">The sequence shown here is derived from an EMBL/GenBank/DDBJ whole genome shotgun (WGS) entry which is preliminary data.</text>
</comment>
<dbReference type="RefSeq" id="XP_062678278.1">
    <property type="nucleotide sequence ID" value="XM_062829834.1"/>
</dbReference>
<name>A0AAE0J8D9_9PEZI</name>
<dbReference type="EMBL" id="JAUEPP010000007">
    <property type="protein sequence ID" value="KAK3338918.1"/>
    <property type="molecule type" value="Genomic_DNA"/>
</dbReference>
<dbReference type="AlphaFoldDB" id="A0AAE0J8D9"/>
<organism evidence="3 4">
    <name type="scientific">Neurospora tetraspora</name>
    <dbReference type="NCBI Taxonomy" id="94610"/>
    <lineage>
        <taxon>Eukaryota</taxon>
        <taxon>Fungi</taxon>
        <taxon>Dikarya</taxon>
        <taxon>Ascomycota</taxon>
        <taxon>Pezizomycotina</taxon>
        <taxon>Sordariomycetes</taxon>
        <taxon>Sordariomycetidae</taxon>
        <taxon>Sordariales</taxon>
        <taxon>Sordariaceae</taxon>
        <taxon>Neurospora</taxon>
    </lineage>
</organism>
<feature type="compositionally biased region" description="Polar residues" evidence="1">
    <location>
        <begin position="128"/>
        <end position="138"/>
    </location>
</feature>
<reference evidence="3" key="1">
    <citation type="journal article" date="2023" name="Mol. Phylogenet. Evol.">
        <title>Genome-scale phylogeny and comparative genomics of the fungal order Sordariales.</title>
        <authorList>
            <person name="Hensen N."/>
            <person name="Bonometti L."/>
            <person name="Westerberg I."/>
            <person name="Brannstrom I.O."/>
            <person name="Guillou S."/>
            <person name="Cros-Aarteil S."/>
            <person name="Calhoun S."/>
            <person name="Haridas S."/>
            <person name="Kuo A."/>
            <person name="Mondo S."/>
            <person name="Pangilinan J."/>
            <person name="Riley R."/>
            <person name="LaButti K."/>
            <person name="Andreopoulos B."/>
            <person name="Lipzen A."/>
            <person name="Chen C."/>
            <person name="Yan M."/>
            <person name="Daum C."/>
            <person name="Ng V."/>
            <person name="Clum A."/>
            <person name="Steindorff A."/>
            <person name="Ohm R.A."/>
            <person name="Martin F."/>
            <person name="Silar P."/>
            <person name="Natvig D.O."/>
            <person name="Lalanne C."/>
            <person name="Gautier V."/>
            <person name="Ament-Velasquez S.L."/>
            <person name="Kruys A."/>
            <person name="Hutchinson M.I."/>
            <person name="Powell A.J."/>
            <person name="Barry K."/>
            <person name="Miller A.N."/>
            <person name="Grigoriev I.V."/>
            <person name="Debuchy R."/>
            <person name="Gladieux P."/>
            <person name="Hiltunen Thoren M."/>
            <person name="Johannesson H."/>
        </authorList>
    </citation>
    <scope>NUCLEOTIDE SEQUENCE</scope>
    <source>
        <strain evidence="3">CBS 560.94</strain>
    </source>
</reference>
<gene>
    <name evidence="3" type="ORF">B0H65DRAFT_551678</name>
</gene>
<evidence type="ECO:0000313" key="3">
    <source>
        <dbReference type="EMBL" id="KAK3338918.1"/>
    </source>
</evidence>